<protein>
    <submittedName>
        <fullName evidence="3">Universal stress protein</fullName>
    </submittedName>
</protein>
<comment type="similarity">
    <text evidence="1">Belongs to the universal stress protein A family.</text>
</comment>
<dbReference type="Gene3D" id="3.40.50.620">
    <property type="entry name" value="HUPs"/>
    <property type="match status" value="1"/>
</dbReference>
<dbReference type="Proteomes" id="UP000477750">
    <property type="component" value="Unassembled WGS sequence"/>
</dbReference>
<dbReference type="InterPro" id="IPR014729">
    <property type="entry name" value="Rossmann-like_a/b/a_fold"/>
</dbReference>
<dbReference type="Pfam" id="PF00582">
    <property type="entry name" value="Usp"/>
    <property type="match status" value="1"/>
</dbReference>
<evidence type="ECO:0000256" key="1">
    <source>
        <dbReference type="ARBA" id="ARBA00008791"/>
    </source>
</evidence>
<reference evidence="3 4" key="1">
    <citation type="submission" date="2019-10" db="EMBL/GenBank/DDBJ databases">
        <title>Glycomyces albidus sp. nov., a novel actinomycete isolated from rhizosphere soil of wheat (Triticum aestivum L.).</title>
        <authorList>
            <person name="Qian L."/>
        </authorList>
    </citation>
    <scope>NUCLEOTIDE SEQUENCE [LARGE SCALE GENOMIC DNA]</scope>
    <source>
        <strain evidence="3 4">NEAU-7082</strain>
    </source>
</reference>
<dbReference type="PRINTS" id="PR01438">
    <property type="entry name" value="UNVRSLSTRESS"/>
</dbReference>
<comment type="caution">
    <text evidence="3">The sequence shown here is derived from an EMBL/GenBank/DDBJ whole genome shotgun (WGS) entry which is preliminary data.</text>
</comment>
<gene>
    <name evidence="3" type="ORF">GFD30_11470</name>
</gene>
<dbReference type="RefSeq" id="WP_153025351.1">
    <property type="nucleotide sequence ID" value="NZ_WIAO01000011.1"/>
</dbReference>
<evidence type="ECO:0000313" key="3">
    <source>
        <dbReference type="EMBL" id="MQM26185.1"/>
    </source>
</evidence>
<dbReference type="AlphaFoldDB" id="A0A6L5G958"/>
<evidence type="ECO:0000259" key="2">
    <source>
        <dbReference type="Pfam" id="PF00582"/>
    </source>
</evidence>
<proteinExistence type="inferred from homology"/>
<accession>A0A6L5G958</accession>
<dbReference type="PANTHER" id="PTHR46553:SF3">
    <property type="entry name" value="ADENINE NUCLEOTIDE ALPHA HYDROLASES-LIKE SUPERFAMILY PROTEIN"/>
    <property type="match status" value="1"/>
</dbReference>
<dbReference type="InterPro" id="IPR006015">
    <property type="entry name" value="Universal_stress_UspA"/>
</dbReference>
<dbReference type="EMBL" id="WIAO01000011">
    <property type="protein sequence ID" value="MQM26185.1"/>
    <property type="molecule type" value="Genomic_DNA"/>
</dbReference>
<evidence type="ECO:0000313" key="4">
    <source>
        <dbReference type="Proteomes" id="UP000477750"/>
    </source>
</evidence>
<keyword evidence="4" id="KW-1185">Reference proteome</keyword>
<dbReference type="PANTHER" id="PTHR46553">
    <property type="entry name" value="ADENINE NUCLEOTIDE ALPHA HYDROLASES-LIKE SUPERFAMILY PROTEIN"/>
    <property type="match status" value="1"/>
</dbReference>
<dbReference type="CDD" id="cd00293">
    <property type="entry name" value="USP-like"/>
    <property type="match status" value="1"/>
</dbReference>
<dbReference type="SUPFAM" id="SSF52402">
    <property type="entry name" value="Adenine nucleotide alpha hydrolases-like"/>
    <property type="match status" value="1"/>
</dbReference>
<sequence length="149" mass="15640">MNASDTRKPAERVVVGVDGSPSSLSALRWAVRHAAATGAEVEAVYAWEYPVAFGEPLALLPGENLAAAAGTAFASVIEKAATGSPRVEVRHRVELGNPVTVLLARAERADLLVVGWRGYGGFDKALLGSVSQHCIRHASCPVVVVRGEQ</sequence>
<organism evidence="3 4">
    <name type="scientific">Glycomyces albidus</name>
    <dbReference type="NCBI Taxonomy" id="2656774"/>
    <lineage>
        <taxon>Bacteria</taxon>
        <taxon>Bacillati</taxon>
        <taxon>Actinomycetota</taxon>
        <taxon>Actinomycetes</taxon>
        <taxon>Glycomycetales</taxon>
        <taxon>Glycomycetaceae</taxon>
        <taxon>Glycomyces</taxon>
    </lineage>
</organism>
<name>A0A6L5G958_9ACTN</name>
<dbReference type="InterPro" id="IPR006016">
    <property type="entry name" value="UspA"/>
</dbReference>
<feature type="domain" description="UspA" evidence="2">
    <location>
        <begin position="11"/>
        <end position="146"/>
    </location>
</feature>